<feature type="domain" description="C-type lectin" evidence="3">
    <location>
        <begin position="20"/>
        <end position="144"/>
    </location>
</feature>
<dbReference type="InterPro" id="IPR016186">
    <property type="entry name" value="C-type_lectin-like/link_sf"/>
</dbReference>
<proteinExistence type="predicted"/>
<keyword evidence="5" id="KW-1185">Reference proteome</keyword>
<evidence type="ECO:0000313" key="5">
    <source>
        <dbReference type="Proteomes" id="UP000007635"/>
    </source>
</evidence>
<dbReference type="InterPro" id="IPR016187">
    <property type="entry name" value="CTDL_fold"/>
</dbReference>
<dbReference type="Gene3D" id="3.10.100.10">
    <property type="entry name" value="Mannose-Binding Protein A, subunit A"/>
    <property type="match status" value="2"/>
</dbReference>
<keyword evidence="2" id="KW-0732">Signal</keyword>
<evidence type="ECO:0000256" key="2">
    <source>
        <dbReference type="SAM" id="SignalP"/>
    </source>
</evidence>
<dbReference type="SUPFAM" id="SSF56436">
    <property type="entry name" value="C-type lectin-like"/>
    <property type="match status" value="2"/>
</dbReference>
<reference evidence="4 5" key="1">
    <citation type="journal article" date="2021" name="G3 (Bethesda)">
        <title>Improved contiguity of the threespine stickleback genome using long-read sequencing.</title>
        <authorList>
            <person name="Nath S."/>
            <person name="Shaw D.E."/>
            <person name="White M.A."/>
        </authorList>
    </citation>
    <scope>NUCLEOTIDE SEQUENCE [LARGE SCALE GENOMIC DNA]</scope>
    <source>
        <strain evidence="4 5">Lake Benthic</strain>
    </source>
</reference>
<feature type="chain" id="PRO_5042891823" description="C-type lectin domain-containing protein" evidence="2">
    <location>
        <begin position="21"/>
        <end position="332"/>
    </location>
</feature>
<reference evidence="4" key="2">
    <citation type="submission" date="2025-08" db="UniProtKB">
        <authorList>
            <consortium name="Ensembl"/>
        </authorList>
    </citation>
    <scope>IDENTIFICATION</scope>
</reference>
<dbReference type="InterPro" id="IPR001304">
    <property type="entry name" value="C-type_lectin-like"/>
</dbReference>
<dbReference type="AlphaFoldDB" id="A0AAQ4Q675"/>
<dbReference type="PANTHER" id="PTHR45784">
    <property type="entry name" value="C-TYPE LECTIN DOMAIN FAMILY 20 MEMBER A-RELATED"/>
    <property type="match status" value="1"/>
</dbReference>
<feature type="domain" description="C-type lectin" evidence="3">
    <location>
        <begin position="162"/>
        <end position="255"/>
    </location>
</feature>
<dbReference type="Pfam" id="PF00059">
    <property type="entry name" value="Lectin_C"/>
    <property type="match status" value="2"/>
</dbReference>
<dbReference type="Proteomes" id="UP000007635">
    <property type="component" value="Chromosome VII"/>
</dbReference>
<dbReference type="PROSITE" id="PS50041">
    <property type="entry name" value="C_TYPE_LECTIN_2"/>
    <property type="match status" value="2"/>
</dbReference>
<dbReference type="Ensembl" id="ENSGACT00000056031.1">
    <property type="protein sequence ID" value="ENSGACP00000046187.1"/>
    <property type="gene ID" value="ENSGACG00000027358.1"/>
</dbReference>
<dbReference type="InterPro" id="IPR018378">
    <property type="entry name" value="C-type_lectin_CS"/>
</dbReference>
<feature type="signal peptide" evidence="2">
    <location>
        <begin position="1"/>
        <end position="20"/>
    </location>
</feature>
<name>A0AAQ4Q675_GASAC</name>
<reference evidence="4" key="3">
    <citation type="submission" date="2025-09" db="UniProtKB">
        <authorList>
            <consortium name="Ensembl"/>
        </authorList>
    </citation>
    <scope>IDENTIFICATION</scope>
</reference>
<dbReference type="SMART" id="SM00034">
    <property type="entry name" value="CLECT"/>
    <property type="match status" value="2"/>
</dbReference>
<sequence length="332" mass="37383">MDYWLIIFVLTGALVYVVSAQTRLYTFVSTPLNWREAQSVCRQNYTDLATAESTADISAIIGTTSTYTDEAWIGLHDDLVNSWRWSLSDNSFYAEGETEFRNWNVSEPNNLGGSELCVQIRAGSTYFGVWNDENCSSQRQSVCYNGTLNDTASFVKVDTLSNWTEAQRFCRENYVDLASVRNQQENDIINFLSDGFFWIGLHREKQWSDGSTSLFRIWKIGQPSFIGEGCVSTAFNDSGRWSEQDCSLSLPFICYTTNTPPNTDSFKSIGQNEISITLQRNQVNTNVSFVLKFHGTERNISKPVGDGPVFHTVSSLTAGTKYTFTLFSVCEG</sequence>
<dbReference type="PROSITE" id="PS00615">
    <property type="entry name" value="C_TYPE_LECTIN_1"/>
    <property type="match status" value="1"/>
</dbReference>
<evidence type="ECO:0000313" key="4">
    <source>
        <dbReference type="Ensembl" id="ENSGACP00000046187.1"/>
    </source>
</evidence>
<dbReference type="PANTHER" id="PTHR45784:SF3">
    <property type="entry name" value="C-TYPE LECTIN DOMAIN FAMILY 4 MEMBER K-LIKE-RELATED"/>
    <property type="match status" value="1"/>
</dbReference>
<evidence type="ECO:0000256" key="1">
    <source>
        <dbReference type="ARBA" id="ARBA00023157"/>
    </source>
</evidence>
<keyword evidence="1" id="KW-1015">Disulfide bond</keyword>
<dbReference type="GeneTree" id="ENSGT01100000263473"/>
<accession>A0AAQ4Q675</accession>
<organism evidence="4 5">
    <name type="scientific">Gasterosteus aculeatus aculeatus</name>
    <name type="common">three-spined stickleback</name>
    <dbReference type="NCBI Taxonomy" id="481459"/>
    <lineage>
        <taxon>Eukaryota</taxon>
        <taxon>Metazoa</taxon>
        <taxon>Chordata</taxon>
        <taxon>Craniata</taxon>
        <taxon>Vertebrata</taxon>
        <taxon>Euteleostomi</taxon>
        <taxon>Actinopterygii</taxon>
        <taxon>Neopterygii</taxon>
        <taxon>Teleostei</taxon>
        <taxon>Neoteleostei</taxon>
        <taxon>Acanthomorphata</taxon>
        <taxon>Eupercaria</taxon>
        <taxon>Perciformes</taxon>
        <taxon>Cottioidei</taxon>
        <taxon>Gasterosteales</taxon>
        <taxon>Gasterosteidae</taxon>
        <taxon>Gasterosteus</taxon>
    </lineage>
</organism>
<protein>
    <recommendedName>
        <fullName evidence="3">C-type lectin domain-containing protein</fullName>
    </recommendedName>
</protein>
<evidence type="ECO:0000259" key="3">
    <source>
        <dbReference type="PROSITE" id="PS50041"/>
    </source>
</evidence>